<accession>A0A7J7W390</accession>
<dbReference type="Proteomes" id="UP000558488">
    <property type="component" value="Unassembled WGS sequence"/>
</dbReference>
<keyword evidence="3" id="KW-0812">Transmembrane</keyword>
<dbReference type="AlphaFoldDB" id="A0A7J7W390"/>
<name>A0A7J7W390_PIPKU</name>
<feature type="region of interest" description="Disordered" evidence="2">
    <location>
        <begin position="158"/>
        <end position="211"/>
    </location>
</feature>
<reference evidence="4 5" key="1">
    <citation type="journal article" date="2020" name="Nature">
        <title>Six reference-quality genomes reveal evolution of bat adaptations.</title>
        <authorList>
            <person name="Jebb D."/>
            <person name="Huang Z."/>
            <person name="Pippel M."/>
            <person name="Hughes G.M."/>
            <person name="Lavrichenko K."/>
            <person name="Devanna P."/>
            <person name="Winkler S."/>
            <person name="Jermiin L.S."/>
            <person name="Skirmuntt E.C."/>
            <person name="Katzourakis A."/>
            <person name="Burkitt-Gray L."/>
            <person name="Ray D.A."/>
            <person name="Sullivan K.A.M."/>
            <person name="Roscito J.G."/>
            <person name="Kirilenko B.M."/>
            <person name="Davalos L.M."/>
            <person name="Corthals A.P."/>
            <person name="Power M.L."/>
            <person name="Jones G."/>
            <person name="Ransome R.D."/>
            <person name="Dechmann D.K.N."/>
            <person name="Locatelli A.G."/>
            <person name="Puechmaille S.J."/>
            <person name="Fedrigo O."/>
            <person name="Jarvis E.D."/>
            <person name="Hiller M."/>
            <person name="Vernes S.C."/>
            <person name="Myers E.W."/>
            <person name="Teeling E.C."/>
        </authorList>
    </citation>
    <scope>NUCLEOTIDE SEQUENCE [LARGE SCALE GENOMIC DNA]</scope>
    <source>
        <strain evidence="4">MPipKuh1</strain>
        <tissue evidence="4">Flight muscle</tissue>
    </source>
</reference>
<evidence type="ECO:0000313" key="4">
    <source>
        <dbReference type="EMBL" id="KAF6331862.1"/>
    </source>
</evidence>
<protein>
    <submittedName>
        <fullName evidence="4">Uncharacterized protein</fullName>
    </submittedName>
</protein>
<keyword evidence="5" id="KW-1185">Reference proteome</keyword>
<evidence type="ECO:0000256" key="2">
    <source>
        <dbReference type="SAM" id="MobiDB-lite"/>
    </source>
</evidence>
<feature type="compositionally biased region" description="Polar residues" evidence="2">
    <location>
        <begin position="362"/>
        <end position="373"/>
    </location>
</feature>
<evidence type="ECO:0000313" key="5">
    <source>
        <dbReference type="Proteomes" id="UP000558488"/>
    </source>
</evidence>
<evidence type="ECO:0000256" key="1">
    <source>
        <dbReference type="ARBA" id="ARBA00035009"/>
    </source>
</evidence>
<dbReference type="EMBL" id="JACAGB010000012">
    <property type="protein sequence ID" value="KAF6331862.1"/>
    <property type="molecule type" value="Genomic_DNA"/>
</dbReference>
<evidence type="ECO:0000256" key="3">
    <source>
        <dbReference type="SAM" id="Phobius"/>
    </source>
</evidence>
<feature type="transmembrane region" description="Helical" evidence="3">
    <location>
        <begin position="21"/>
        <end position="45"/>
    </location>
</feature>
<organism evidence="4 5">
    <name type="scientific">Pipistrellus kuhlii</name>
    <name type="common">Kuhl's pipistrelle</name>
    <dbReference type="NCBI Taxonomy" id="59472"/>
    <lineage>
        <taxon>Eukaryota</taxon>
        <taxon>Metazoa</taxon>
        <taxon>Chordata</taxon>
        <taxon>Craniata</taxon>
        <taxon>Vertebrata</taxon>
        <taxon>Euteleostomi</taxon>
        <taxon>Mammalia</taxon>
        <taxon>Eutheria</taxon>
        <taxon>Laurasiatheria</taxon>
        <taxon>Chiroptera</taxon>
        <taxon>Yangochiroptera</taxon>
        <taxon>Vespertilionidae</taxon>
        <taxon>Pipistrellus</taxon>
    </lineage>
</organism>
<feature type="region of interest" description="Disordered" evidence="2">
    <location>
        <begin position="473"/>
        <end position="498"/>
    </location>
</feature>
<feature type="region of interest" description="Disordered" evidence="2">
    <location>
        <begin position="357"/>
        <end position="379"/>
    </location>
</feature>
<gene>
    <name evidence="4" type="ORF">mPipKuh1_008170</name>
</gene>
<comment type="similarity">
    <text evidence="1">Belongs to the SPATA31 family.</text>
</comment>
<dbReference type="PANTHER" id="PTHR21859:SF12">
    <property type="entry name" value="SPERMATOGENESIS-ASSOCIATED PROTEIN 31D1"/>
    <property type="match status" value="1"/>
</dbReference>
<keyword evidence="3" id="KW-1133">Transmembrane helix</keyword>
<proteinExistence type="inferred from homology"/>
<dbReference type="PANTHER" id="PTHR21859">
    <property type="entry name" value="ACROSOME-SPECIFIC PROTEIN"/>
    <property type="match status" value="1"/>
</dbReference>
<sequence>MILSLLSKSLQELYQSFCWKPLNCYCALTYFCVLWLLLLFFYLLVEVPFTLTFWKNEHTQKGRAKRRRKGGTQKGWRYYQREEEEKKMLLSVLKRSFQPVRKISKTLNQPHPVTSLMGKEGQMTLRQAPLNIAHGLAGEVQRIQVALQTLLPVTNSITGKESERHTPRANICPPKLSIRQGGDGHGPKNQRVNSSHGKRMKKSEPVSMPNVSRAEELDALQPKMNDILTTSKLGISQRLNVNESKGVTTVTTKSLPGKTSVFQDLKSANPQNQLSETKWKLENRKQSQAQGQHTHVSYASDSLTNKASLIQVQGVSSVDKSPQTPLQKAQSLPESLFRNQISRFFQWLHPEIKCQEQEYSQEKGSPLSSTQSRGPVKSKVDTGSFLEEKLGHAVDISCPQEPLPSAVKTENGQQKAAVCAPAEPVQGHPFNCRTPSFKETDTKSDGQEAVFGDKDRLSQKVLAFKDKLFNQKQPQSVPWRRTVPHPSPTCRPAAARGPPALTTAGGVVEINVYYADSNHLYRISRERRFPTPK</sequence>
<keyword evidence="3" id="KW-0472">Membrane</keyword>
<comment type="caution">
    <text evidence="4">The sequence shown here is derived from an EMBL/GenBank/DDBJ whole genome shotgun (WGS) entry which is preliminary data.</text>
</comment>